<protein>
    <recommendedName>
        <fullName evidence="3">RNI-like protein</fullName>
    </recommendedName>
</protein>
<reference evidence="2" key="1">
    <citation type="journal article" date="2012" name="Science">
        <title>The Paleozoic origin of enzymatic lignin decomposition reconstructed from 31 fungal genomes.</title>
        <authorList>
            <person name="Floudas D."/>
            <person name="Binder M."/>
            <person name="Riley R."/>
            <person name="Barry K."/>
            <person name="Blanchette R.A."/>
            <person name="Henrissat B."/>
            <person name="Martinez A.T."/>
            <person name="Otillar R."/>
            <person name="Spatafora J.W."/>
            <person name="Yadav J.S."/>
            <person name="Aerts A."/>
            <person name="Benoit I."/>
            <person name="Boyd A."/>
            <person name="Carlson A."/>
            <person name="Copeland A."/>
            <person name="Coutinho P.M."/>
            <person name="de Vries R.P."/>
            <person name="Ferreira P."/>
            <person name="Findley K."/>
            <person name="Foster B."/>
            <person name="Gaskell J."/>
            <person name="Glotzer D."/>
            <person name="Gorecki P."/>
            <person name="Heitman J."/>
            <person name="Hesse C."/>
            <person name="Hori C."/>
            <person name="Igarashi K."/>
            <person name="Jurgens J.A."/>
            <person name="Kallen N."/>
            <person name="Kersten P."/>
            <person name="Kohler A."/>
            <person name="Kuees U."/>
            <person name="Kumar T.K.A."/>
            <person name="Kuo A."/>
            <person name="LaButti K."/>
            <person name="Larrondo L.F."/>
            <person name="Lindquist E."/>
            <person name="Ling A."/>
            <person name="Lombard V."/>
            <person name="Lucas S."/>
            <person name="Lundell T."/>
            <person name="Martin R."/>
            <person name="McLaughlin D.J."/>
            <person name="Morgenstern I."/>
            <person name="Morin E."/>
            <person name="Murat C."/>
            <person name="Nagy L.G."/>
            <person name="Nolan M."/>
            <person name="Ohm R.A."/>
            <person name="Patyshakuliyeva A."/>
            <person name="Rokas A."/>
            <person name="Ruiz-Duenas F.J."/>
            <person name="Sabat G."/>
            <person name="Salamov A."/>
            <person name="Samejima M."/>
            <person name="Schmutz J."/>
            <person name="Slot J.C."/>
            <person name="St John F."/>
            <person name="Stenlid J."/>
            <person name="Sun H."/>
            <person name="Sun S."/>
            <person name="Syed K."/>
            <person name="Tsang A."/>
            <person name="Wiebenga A."/>
            <person name="Young D."/>
            <person name="Pisabarro A."/>
            <person name="Eastwood D.C."/>
            <person name="Martin F."/>
            <person name="Cullen D."/>
            <person name="Grigoriev I.V."/>
            <person name="Hibbett D.S."/>
        </authorList>
    </citation>
    <scope>NUCLEOTIDE SEQUENCE [LARGE SCALE GENOMIC DNA]</scope>
    <source>
        <strain evidence="2">RWD-64-598 SS2</strain>
    </source>
</reference>
<keyword evidence="2" id="KW-1185">Reference proteome</keyword>
<dbReference type="KEGG" id="cput:CONPUDRAFT_162009"/>
<dbReference type="SUPFAM" id="SSF52047">
    <property type="entry name" value="RNI-like"/>
    <property type="match status" value="1"/>
</dbReference>
<organism evidence="1 2">
    <name type="scientific">Coniophora puteana (strain RWD-64-598)</name>
    <name type="common">Brown rot fungus</name>
    <dbReference type="NCBI Taxonomy" id="741705"/>
    <lineage>
        <taxon>Eukaryota</taxon>
        <taxon>Fungi</taxon>
        <taxon>Dikarya</taxon>
        <taxon>Basidiomycota</taxon>
        <taxon>Agaricomycotina</taxon>
        <taxon>Agaricomycetes</taxon>
        <taxon>Agaricomycetidae</taxon>
        <taxon>Boletales</taxon>
        <taxon>Coniophorineae</taxon>
        <taxon>Coniophoraceae</taxon>
        <taxon>Coniophora</taxon>
    </lineage>
</organism>
<dbReference type="Proteomes" id="UP000053558">
    <property type="component" value="Unassembled WGS sequence"/>
</dbReference>
<comment type="caution">
    <text evidence="1">The sequence shown here is derived from an EMBL/GenBank/DDBJ whole genome shotgun (WGS) entry which is preliminary data.</text>
</comment>
<dbReference type="Gene3D" id="3.80.10.10">
    <property type="entry name" value="Ribonuclease Inhibitor"/>
    <property type="match status" value="1"/>
</dbReference>
<evidence type="ECO:0000313" key="2">
    <source>
        <dbReference type="Proteomes" id="UP000053558"/>
    </source>
</evidence>
<dbReference type="AlphaFoldDB" id="A0A5M3MZQ5"/>
<gene>
    <name evidence="1" type="ORF">CONPUDRAFT_162009</name>
</gene>
<evidence type="ECO:0008006" key="3">
    <source>
        <dbReference type="Google" id="ProtNLM"/>
    </source>
</evidence>
<dbReference type="RefSeq" id="XP_007764371.1">
    <property type="nucleotide sequence ID" value="XM_007766181.1"/>
</dbReference>
<dbReference type="GeneID" id="19204642"/>
<evidence type="ECO:0000313" key="1">
    <source>
        <dbReference type="EMBL" id="EIW84630.1"/>
    </source>
</evidence>
<dbReference type="EMBL" id="JH711574">
    <property type="protein sequence ID" value="EIW84630.1"/>
    <property type="molecule type" value="Genomic_DNA"/>
</dbReference>
<proteinExistence type="predicted"/>
<dbReference type="InterPro" id="IPR032675">
    <property type="entry name" value="LRR_dom_sf"/>
</dbReference>
<name>A0A5M3MZQ5_CONPW</name>
<sequence>MSSALWSRINLYPTPTPIARLMLERSKGATLNIRLNKDSDTEEYLAFVQEVLQQLSRVVELSLTASRRSFPALGHLPLCSPALRRLRVAVLLEDSNDEVSLPQHLLGEVPNLGSLNLEGCAPSWDSPSIKAMSSLTSLRLSRLGTLAPSPDELWGVLRGTPSLEELNLIDSLTRFGPAPPSWDAPIVAVDLPKLLHFRLRRSEFAQYAHFLSSIRVSANANIDVHVPLPSESTPASLTLLPRSLFLFYSAERTETYTLDLYLENLISYTVYKTGCKRLDKEEYCMSEAYHTRIDAIYTNPKRLSDSPNLDPFNGFCYGAPLTSIDIFRLKLKAVYPIRELPWIELLAALPNVHHFQVRLDNINLSRLLDALRVTPNVTDRDVPAPRLKLLHLTVVADSEQGDVSGIADIIEHRARTGARLKGLNVHNARLPKADLVRLRQILKWGVRVTD</sequence>
<accession>A0A5M3MZQ5</accession>